<feature type="transmembrane region" description="Helical" evidence="1">
    <location>
        <begin position="116"/>
        <end position="134"/>
    </location>
</feature>
<dbReference type="EMBL" id="JAPHEG010000001">
    <property type="protein sequence ID" value="MDF2952768.1"/>
    <property type="molecule type" value="Genomic_DNA"/>
</dbReference>
<keyword evidence="1" id="KW-1133">Transmembrane helix</keyword>
<protein>
    <recommendedName>
        <fullName evidence="4">Vitamin K epoxide reductase domain-containing protein</fullName>
    </recommendedName>
</protein>
<dbReference type="Proteomes" id="UP001144110">
    <property type="component" value="Unassembled WGS sequence"/>
</dbReference>
<evidence type="ECO:0000256" key="1">
    <source>
        <dbReference type="SAM" id="Phobius"/>
    </source>
</evidence>
<name>A0AAE3TFC0_9BACT</name>
<keyword evidence="1" id="KW-0472">Membrane</keyword>
<proteinExistence type="predicted"/>
<feature type="transmembrane region" description="Helical" evidence="1">
    <location>
        <begin position="89"/>
        <end position="110"/>
    </location>
</feature>
<evidence type="ECO:0000313" key="2">
    <source>
        <dbReference type="EMBL" id="MDF2952768.1"/>
    </source>
</evidence>
<evidence type="ECO:0000313" key="3">
    <source>
        <dbReference type="Proteomes" id="UP001144110"/>
    </source>
</evidence>
<sequence length="314" mass="36511">MTPRSSNINRIKFLHLLISLIGLSLIGIEIYLNSKNTSLCKTEACTLVHIFDNYGVLNYIGLAVFFYLFLVSVLDILNFHLGFFLKLRTYLLFLSVMVEGYFIGFQTWFLNTYCQYCLILAFLLFLAFFLDYFYPEKEASLLSIKKEKKNQLYKIAILGFASVVFATWLVNVSLKTLDLSLPILIYKEDCIHCKEVISYAKEKNIKIKLYPAKDVIPLMRIVNINSVPLLLEKVGDKILIIKGKKEIEIWFNEKYGKNIKKASLSKKRETDITKKKNTYKNKEEKEVQPEKMRLFIFKDNTEESGVCTIDKPCE</sequence>
<comment type="caution">
    <text evidence="2">The sequence shown here is derived from an EMBL/GenBank/DDBJ whole genome shotgun (WGS) entry which is preliminary data.</text>
</comment>
<feature type="transmembrane region" description="Helical" evidence="1">
    <location>
        <begin position="155"/>
        <end position="174"/>
    </location>
</feature>
<accession>A0AAE3TFC0</accession>
<evidence type="ECO:0008006" key="4">
    <source>
        <dbReference type="Google" id="ProtNLM"/>
    </source>
</evidence>
<feature type="transmembrane region" description="Helical" evidence="1">
    <location>
        <begin position="56"/>
        <end position="77"/>
    </location>
</feature>
<keyword evidence="1" id="KW-0812">Transmembrane</keyword>
<gene>
    <name evidence="2" type="ORF">OD816_000013</name>
</gene>
<organism evidence="2 3">
    <name type="scientific">Candidatus Thermodesulfobacterium syntrophicum</name>
    <dbReference type="NCBI Taxonomy" id="3060442"/>
    <lineage>
        <taxon>Bacteria</taxon>
        <taxon>Pseudomonadati</taxon>
        <taxon>Thermodesulfobacteriota</taxon>
        <taxon>Thermodesulfobacteria</taxon>
        <taxon>Thermodesulfobacteriales</taxon>
        <taxon>Thermodesulfobacteriaceae</taxon>
        <taxon>Thermodesulfobacterium</taxon>
    </lineage>
</organism>
<feature type="transmembrane region" description="Helical" evidence="1">
    <location>
        <begin position="12"/>
        <end position="32"/>
    </location>
</feature>
<dbReference type="AlphaFoldDB" id="A0AAE3TFC0"/>
<reference evidence="2" key="1">
    <citation type="submission" date="2022-11" db="EMBL/GenBank/DDBJ databases">
        <title>Candidatus Alkanophaga archaea from heated hydrothermal vent sediment oxidize petroleum alkanes.</title>
        <authorList>
            <person name="Zehnle H."/>
            <person name="Laso-Perez R."/>
            <person name="Lipp J."/>
            <person name="Teske A."/>
            <person name="Wegener G."/>
        </authorList>
    </citation>
    <scope>NUCLEOTIDE SEQUENCE</scope>
    <source>
        <strain evidence="2">MCA70</strain>
    </source>
</reference>